<dbReference type="EC" id="1.17.1.4" evidence="2"/>
<dbReference type="SUPFAM" id="SSF54665">
    <property type="entry name" value="CO dehydrogenase molybdoprotein N-domain-like"/>
    <property type="match status" value="1"/>
</dbReference>
<dbReference type="InterPro" id="IPR016208">
    <property type="entry name" value="Ald_Oxase/xanthine_DH-like"/>
</dbReference>
<dbReference type="InterPro" id="IPR049648">
    <property type="entry name" value="PaoC-like"/>
</dbReference>
<dbReference type="InterPro" id="IPR036856">
    <property type="entry name" value="Ald_Oxase/Xan_DH_a/b_sf"/>
</dbReference>
<keyword evidence="2" id="KW-0560">Oxidoreductase</keyword>
<evidence type="ECO:0000313" key="2">
    <source>
        <dbReference type="EMBL" id="VVN39723.1"/>
    </source>
</evidence>
<dbReference type="Pfam" id="PF20256">
    <property type="entry name" value="MoCoBD_2"/>
    <property type="match status" value="1"/>
</dbReference>
<proteinExistence type="predicted"/>
<evidence type="ECO:0000313" key="3">
    <source>
        <dbReference type="Proteomes" id="UP000326953"/>
    </source>
</evidence>
<dbReference type="AlphaFoldDB" id="A0A5E6XEK6"/>
<dbReference type="InterPro" id="IPR037165">
    <property type="entry name" value="AldOxase/xan_DH_Mopterin-bd_sf"/>
</dbReference>
<accession>A0A5E6XEK6</accession>
<dbReference type="Pfam" id="PF02738">
    <property type="entry name" value="MoCoBD_1"/>
    <property type="match status" value="1"/>
</dbReference>
<sequence length="732" mass="78189">MKFDTPATTNPIDQMKVVGKPTVRVEGPLKTCGLAPYAYEHHDAVPNQAYGYVIGSAIAKGRIASMNLSDAESAPGVIAIVTAANSGKLGKGKFNTAKLLGGPEIQHYHQAVAMVVADTFEQARCAAQLVKITYQRSNGAFDLASVRDAGVEVTEQLADTRHGDFEGAFAAAPVQLDATYTTPDQAHAMMEPFASMASWTGDQVTVWTSTQMIDRSLTDLATTLGVPKQNVRLISPYIGGGFGAKLFTRADAVLAALGSRLANRPVKVALTWPLMINNSTHRPATIQRIRIGATADGKITAMGHEGWSGDLPGGKVERAAQPSKLLYAGANRLATARLSILDLPEGNAMRAPGETPGLMALEIAMDEMAEKLNLDPIEFRIRNDTQVDPTKPERRFSQRQLVECLKTGAEHFGWDKRHPQPGTQREGRWLIGMGVGVAFRSNQLVKSAARVRLDYQGIVTVETDMTDIGTGSYTIIAQTAAEMMGLPLDKVVVRLGDSSFPVSAGSGGQFGANCSTAGVYAACVKLREAVAQRLGLNAQEAVFSDGEVRVGDQRLPLRNAARAGELVAEDAIEFGELSKQFVQSTFGAHFVEVAVDSATGEVRVRRMLAVCAAGRILNPTSARSQVIGAMTMGVGAALMEELAVDKRQGFFVNHDLAGYEVPVHADIPHQEVIFLDETDAYSSPMKAKGVGELGLCGVSAAIANAVYNATGVRVREYPITLDKLLDTLPPMI</sequence>
<organism evidence="2 3">
    <name type="scientific">Pseudomonas fluorescens</name>
    <dbReference type="NCBI Taxonomy" id="294"/>
    <lineage>
        <taxon>Bacteria</taxon>
        <taxon>Pseudomonadati</taxon>
        <taxon>Pseudomonadota</taxon>
        <taxon>Gammaproteobacteria</taxon>
        <taxon>Pseudomonadales</taxon>
        <taxon>Pseudomonadaceae</taxon>
        <taxon>Pseudomonas</taxon>
    </lineage>
</organism>
<dbReference type="PANTHER" id="PTHR11908:SF123">
    <property type="entry name" value="ALDEHYDE OXIDOREDUCTASE MOLYBDENUM-BINDING SUBUNIT PAOC"/>
    <property type="match status" value="1"/>
</dbReference>
<dbReference type="Pfam" id="PF01315">
    <property type="entry name" value="Ald_Xan_dh_C"/>
    <property type="match status" value="1"/>
</dbReference>
<feature type="domain" description="Aldehyde oxidase/xanthine dehydrogenase a/b hammerhead" evidence="1">
    <location>
        <begin position="32"/>
        <end position="138"/>
    </location>
</feature>
<dbReference type="Gene3D" id="3.30.365.10">
    <property type="entry name" value="Aldehyde oxidase/xanthine dehydrogenase, molybdopterin binding domain"/>
    <property type="match status" value="4"/>
</dbReference>
<dbReference type="OrthoDB" id="6177861at2"/>
<dbReference type="EMBL" id="CABVHK010000023">
    <property type="protein sequence ID" value="VVN39723.1"/>
    <property type="molecule type" value="Genomic_DNA"/>
</dbReference>
<dbReference type="PANTHER" id="PTHR11908">
    <property type="entry name" value="XANTHINE DEHYDROGENASE"/>
    <property type="match status" value="1"/>
</dbReference>
<dbReference type="RefSeq" id="WP_150713630.1">
    <property type="nucleotide sequence ID" value="NZ_CABVHK010000023.1"/>
</dbReference>
<dbReference type="NCBIfam" id="NF041671">
    <property type="entry name" value="peri_hyde_PaoC"/>
    <property type="match status" value="1"/>
</dbReference>
<dbReference type="SUPFAM" id="SSF56003">
    <property type="entry name" value="Molybdenum cofactor-binding domain"/>
    <property type="match status" value="1"/>
</dbReference>
<dbReference type="Gene3D" id="3.90.1170.50">
    <property type="entry name" value="Aldehyde oxidase/xanthine dehydrogenase, a/b hammerhead"/>
    <property type="match status" value="1"/>
</dbReference>
<dbReference type="GO" id="GO:0005506">
    <property type="term" value="F:iron ion binding"/>
    <property type="evidence" value="ECO:0007669"/>
    <property type="project" value="InterPro"/>
</dbReference>
<evidence type="ECO:0000259" key="1">
    <source>
        <dbReference type="SMART" id="SM01008"/>
    </source>
</evidence>
<dbReference type="InterPro" id="IPR008274">
    <property type="entry name" value="AldOxase/xan_DH_MoCoBD1"/>
</dbReference>
<protein>
    <submittedName>
        <fullName evidence="2">Xanthine dehydrogenase YagR molybdenum-binding subunit</fullName>
        <ecNumber evidence="2">1.17.1.4</ecNumber>
    </submittedName>
</protein>
<dbReference type="InterPro" id="IPR000674">
    <property type="entry name" value="Ald_Oxase/Xan_DH_a/b"/>
</dbReference>
<gene>
    <name evidence="2" type="primary">yagR_2</name>
    <name evidence="2" type="ORF">PS662_05385</name>
</gene>
<reference evidence="2 3" key="1">
    <citation type="submission" date="2019-09" db="EMBL/GenBank/DDBJ databases">
        <authorList>
            <person name="Chandra G."/>
            <person name="Truman W A."/>
        </authorList>
    </citation>
    <scope>NUCLEOTIDE SEQUENCE [LARGE SCALE GENOMIC DNA]</scope>
    <source>
        <strain evidence="2">PS662</strain>
    </source>
</reference>
<dbReference type="InterPro" id="IPR046867">
    <property type="entry name" value="AldOxase/xan_DH_MoCoBD2"/>
</dbReference>
<dbReference type="Proteomes" id="UP000326953">
    <property type="component" value="Unassembled WGS sequence"/>
</dbReference>
<dbReference type="GO" id="GO:0004854">
    <property type="term" value="F:xanthine dehydrogenase activity"/>
    <property type="evidence" value="ECO:0007669"/>
    <property type="project" value="UniProtKB-EC"/>
</dbReference>
<name>A0A5E6XEK6_PSEFL</name>
<dbReference type="SMART" id="SM01008">
    <property type="entry name" value="Ald_Xan_dh_C"/>
    <property type="match status" value="1"/>
</dbReference>